<dbReference type="InterPro" id="IPR011990">
    <property type="entry name" value="TPR-like_helical_dom_sf"/>
</dbReference>
<organism evidence="2 3">
    <name type="scientific">Cytospora schulzeri</name>
    <dbReference type="NCBI Taxonomy" id="448051"/>
    <lineage>
        <taxon>Eukaryota</taxon>
        <taxon>Fungi</taxon>
        <taxon>Dikarya</taxon>
        <taxon>Ascomycota</taxon>
        <taxon>Pezizomycotina</taxon>
        <taxon>Sordariomycetes</taxon>
        <taxon>Sordariomycetidae</taxon>
        <taxon>Diaporthales</taxon>
        <taxon>Cytosporaceae</taxon>
        <taxon>Cytospora</taxon>
    </lineage>
</organism>
<keyword evidence="3" id="KW-1185">Reference proteome</keyword>
<reference evidence="2 3" key="1">
    <citation type="submission" date="2015-09" db="EMBL/GenBank/DDBJ databases">
        <title>Host preference determinants of Valsa canker pathogens revealed by comparative genomics.</title>
        <authorList>
            <person name="Yin Z."/>
            <person name="Huang L."/>
        </authorList>
    </citation>
    <scope>NUCLEOTIDE SEQUENCE [LARGE SCALE GENOMIC DNA]</scope>
    <source>
        <strain evidence="2 3">03-1</strain>
    </source>
</reference>
<dbReference type="EMBL" id="LKEA01000001">
    <property type="protein sequence ID" value="ROW12459.1"/>
    <property type="molecule type" value="Genomic_DNA"/>
</dbReference>
<evidence type="ECO:0000313" key="3">
    <source>
        <dbReference type="Proteomes" id="UP000283895"/>
    </source>
</evidence>
<protein>
    <submittedName>
        <fullName evidence="2">Uncharacterized protein</fullName>
    </submittedName>
</protein>
<dbReference type="Gene3D" id="1.25.40.10">
    <property type="entry name" value="Tetratricopeptide repeat domain"/>
    <property type="match status" value="1"/>
</dbReference>
<dbReference type="AlphaFoldDB" id="A0A423X8Z1"/>
<comment type="caution">
    <text evidence="2">The sequence shown here is derived from an EMBL/GenBank/DDBJ whole genome shotgun (WGS) entry which is preliminary data.</text>
</comment>
<accession>A0A423X8Z1</accession>
<evidence type="ECO:0000313" key="2">
    <source>
        <dbReference type="EMBL" id="ROW12459.1"/>
    </source>
</evidence>
<dbReference type="OrthoDB" id="5379420at2759"/>
<sequence>MQCMEAAQRYVSTATQNESSWRPRLEKDYGLSPYLLHWLGIILMSGNTPSRWRLGTHMLRSASELGYAPSTLTLMRVFTSMSGGNAAKAAKSKIFLEADKRFQQLVNRGTDPDALTLQGLILAKSGGKDRNRRALDVFERAGKAWEARTNAEASKSADMAPPSHDGGGEKGPNPDEVTLPPPREPRWEWEISCVLGQASILQRQDRAAEALALYRVAALELDNPVGFWNLAQLMGGPRDAPERRTYLLKAAISGVTEACRELGGLEKMAAGKEGLSKDKREEHEKMSQEWFRLADGDELKSIQDEAMSDSED</sequence>
<proteinExistence type="predicted"/>
<evidence type="ECO:0000256" key="1">
    <source>
        <dbReference type="SAM" id="MobiDB-lite"/>
    </source>
</evidence>
<gene>
    <name evidence="2" type="ORF">VMCG_00480</name>
</gene>
<dbReference type="STRING" id="356882.A0A423X8Z1"/>
<name>A0A423X8Z1_9PEZI</name>
<dbReference type="Proteomes" id="UP000283895">
    <property type="component" value="Unassembled WGS sequence"/>
</dbReference>
<feature type="region of interest" description="Disordered" evidence="1">
    <location>
        <begin position="148"/>
        <end position="183"/>
    </location>
</feature>